<keyword evidence="3 6" id="KW-0378">Hydrolase</keyword>
<evidence type="ECO:0000256" key="4">
    <source>
        <dbReference type="PIRSR" id="PIRSR001112-1"/>
    </source>
</evidence>
<comment type="similarity">
    <text evidence="1">Belongs to the peptidase S33 family.</text>
</comment>
<keyword evidence="7" id="KW-1185">Reference proteome</keyword>
<keyword evidence="2" id="KW-0058">Aromatic hydrocarbons catabolism</keyword>
<dbReference type="Pfam" id="PF06441">
    <property type="entry name" value="EHN"/>
    <property type="match status" value="1"/>
</dbReference>
<dbReference type="PANTHER" id="PTHR21661:SF35">
    <property type="entry name" value="EPOXIDE HYDROLASE"/>
    <property type="match status" value="1"/>
</dbReference>
<dbReference type="InterPro" id="IPR016292">
    <property type="entry name" value="Epoxide_hydrolase"/>
</dbReference>
<dbReference type="PIRSF" id="PIRSF001112">
    <property type="entry name" value="Epoxide_hydrolase"/>
    <property type="match status" value="1"/>
</dbReference>
<feature type="active site" description="Proton acceptor" evidence="4">
    <location>
        <position position="371"/>
    </location>
</feature>
<dbReference type="GO" id="GO:0004301">
    <property type="term" value="F:epoxide hydrolase activity"/>
    <property type="evidence" value="ECO:0007669"/>
    <property type="project" value="TreeGrafter"/>
</dbReference>
<evidence type="ECO:0000256" key="1">
    <source>
        <dbReference type="ARBA" id="ARBA00010088"/>
    </source>
</evidence>
<evidence type="ECO:0000256" key="2">
    <source>
        <dbReference type="ARBA" id="ARBA00022797"/>
    </source>
</evidence>
<evidence type="ECO:0000313" key="6">
    <source>
        <dbReference type="EMBL" id="OSD02462.1"/>
    </source>
</evidence>
<feature type="active site" description="Nucleophile" evidence="4">
    <location>
        <position position="181"/>
    </location>
</feature>
<feature type="domain" description="Epoxide hydrolase N-terminal" evidence="5">
    <location>
        <begin position="7"/>
        <end position="116"/>
    </location>
</feature>
<dbReference type="InterPro" id="IPR010497">
    <property type="entry name" value="Epoxide_hydro_N"/>
</dbReference>
<dbReference type="PANTHER" id="PTHR21661">
    <property type="entry name" value="EPOXIDE HYDROLASE 1-RELATED"/>
    <property type="match status" value="1"/>
</dbReference>
<dbReference type="InterPro" id="IPR029058">
    <property type="entry name" value="AB_hydrolase_fold"/>
</dbReference>
<dbReference type="OrthoDB" id="7130006at2759"/>
<evidence type="ECO:0000313" key="7">
    <source>
        <dbReference type="Proteomes" id="UP000193067"/>
    </source>
</evidence>
<evidence type="ECO:0000259" key="5">
    <source>
        <dbReference type="Pfam" id="PF06441"/>
    </source>
</evidence>
<proteinExistence type="inferred from homology"/>
<evidence type="ECO:0000256" key="3">
    <source>
        <dbReference type="ARBA" id="ARBA00022801"/>
    </source>
</evidence>
<protein>
    <submittedName>
        <fullName evidence="6">Alpha/beta-hydrolase</fullName>
    </submittedName>
</protein>
<feature type="active site" description="Proton donor" evidence="4">
    <location>
        <position position="315"/>
    </location>
</feature>
<accession>A0A1Y2IR88</accession>
<dbReference type="PRINTS" id="PR00412">
    <property type="entry name" value="EPOXHYDRLASE"/>
</dbReference>
<gene>
    <name evidence="6" type="ORF">PYCCODRAFT_1410950</name>
</gene>
<dbReference type="AlphaFoldDB" id="A0A1Y2IR88"/>
<sequence>MASNEEHPFTLSVPDADLDLLHKKLDLARFPDELENAGWDYGAPLSDIQRLVEHWKTKFDWRKAEAEINKLPMFTRNIDVGGFGTLNIHYVHQKSQVQKAIPLLFVHGWPGDFLEVRKMLPLLTEKSADHPSFHVVALSLPGFGFSEAPKKPGFAGRQYAEVFNKLMLSLGYDEYVYQGGDWGHLLGSHAVTHYGGKHIKAWHTNMPVARPPSFFSHPIVFLGMLTIPFNKAAKAGLEHSQVWRKSGYGYFAMQSTKPQTLGYSLADSPVGLLAWIYEKLVAWTDKYPWTDDEVLEWISVYWFSRAGPTAAGRIYYEMTGGGMHDTFDGVKWISVPLGVSYFPGELVRLPKSWSHTLGKYVFESEHDKGGHFAAFEQPEKLASDLRKMFGKGGPAHGVVSGKPGYD</sequence>
<dbReference type="Proteomes" id="UP000193067">
    <property type="component" value="Unassembled WGS sequence"/>
</dbReference>
<name>A0A1Y2IR88_TRAC3</name>
<dbReference type="GO" id="GO:0097176">
    <property type="term" value="P:epoxide metabolic process"/>
    <property type="evidence" value="ECO:0007669"/>
    <property type="project" value="TreeGrafter"/>
</dbReference>
<dbReference type="STRING" id="1353009.A0A1Y2IR88"/>
<dbReference type="Gene3D" id="3.40.50.1820">
    <property type="entry name" value="alpha/beta hydrolase"/>
    <property type="match status" value="1"/>
</dbReference>
<organism evidence="6 7">
    <name type="scientific">Trametes coccinea (strain BRFM310)</name>
    <name type="common">Pycnoporus coccineus</name>
    <dbReference type="NCBI Taxonomy" id="1353009"/>
    <lineage>
        <taxon>Eukaryota</taxon>
        <taxon>Fungi</taxon>
        <taxon>Dikarya</taxon>
        <taxon>Basidiomycota</taxon>
        <taxon>Agaricomycotina</taxon>
        <taxon>Agaricomycetes</taxon>
        <taxon>Polyporales</taxon>
        <taxon>Polyporaceae</taxon>
        <taxon>Trametes</taxon>
    </lineage>
</organism>
<dbReference type="InterPro" id="IPR000639">
    <property type="entry name" value="Epox_hydrolase-like"/>
</dbReference>
<reference evidence="6 7" key="1">
    <citation type="journal article" date="2015" name="Biotechnol. Biofuels">
        <title>Enhanced degradation of softwood versus hardwood by the white-rot fungus Pycnoporus coccineus.</title>
        <authorList>
            <person name="Couturier M."/>
            <person name="Navarro D."/>
            <person name="Chevret D."/>
            <person name="Henrissat B."/>
            <person name="Piumi F."/>
            <person name="Ruiz-Duenas F.J."/>
            <person name="Martinez A.T."/>
            <person name="Grigoriev I.V."/>
            <person name="Riley R."/>
            <person name="Lipzen A."/>
            <person name="Berrin J.G."/>
            <person name="Master E.R."/>
            <person name="Rosso M.N."/>
        </authorList>
    </citation>
    <scope>NUCLEOTIDE SEQUENCE [LARGE SCALE GENOMIC DNA]</scope>
    <source>
        <strain evidence="6 7">BRFM310</strain>
    </source>
</reference>
<dbReference type="SUPFAM" id="SSF53474">
    <property type="entry name" value="alpha/beta-Hydrolases"/>
    <property type="match status" value="1"/>
</dbReference>
<dbReference type="EMBL" id="KZ084105">
    <property type="protein sequence ID" value="OSD02462.1"/>
    <property type="molecule type" value="Genomic_DNA"/>
</dbReference>